<evidence type="ECO:0000256" key="5">
    <source>
        <dbReference type="ARBA" id="ARBA00022801"/>
    </source>
</evidence>
<dbReference type="GO" id="GO:0016787">
    <property type="term" value="F:hydrolase activity"/>
    <property type="evidence" value="ECO:0007669"/>
    <property type="project" value="UniProtKB-KW"/>
</dbReference>
<evidence type="ECO:0000313" key="11">
    <source>
        <dbReference type="Proteomes" id="UP000286097"/>
    </source>
</evidence>
<accession>A0A3M6VBN7</accession>
<keyword evidence="6" id="KW-0695">RNA-directed DNA polymerase</keyword>
<keyword evidence="2" id="KW-0548">Nucleotidyltransferase</keyword>
<name>A0A3M6VBN7_9STRA</name>
<evidence type="ECO:0000313" key="10">
    <source>
        <dbReference type="Proteomes" id="UP000282087"/>
    </source>
</evidence>
<dbReference type="GO" id="GO:0003964">
    <property type="term" value="F:RNA-directed DNA polymerase activity"/>
    <property type="evidence" value="ECO:0007669"/>
    <property type="project" value="UniProtKB-KW"/>
</dbReference>
<keyword evidence="1" id="KW-0808">Transferase</keyword>
<evidence type="ECO:0000256" key="1">
    <source>
        <dbReference type="ARBA" id="ARBA00022679"/>
    </source>
</evidence>
<gene>
    <name evidence="9" type="ORF">DD237_008225</name>
    <name evidence="8" type="ORF">DD238_008133</name>
</gene>
<keyword evidence="3" id="KW-0540">Nuclease</keyword>
<dbReference type="GO" id="GO:0004519">
    <property type="term" value="F:endonuclease activity"/>
    <property type="evidence" value="ECO:0007669"/>
    <property type="project" value="UniProtKB-KW"/>
</dbReference>
<evidence type="ECO:0000313" key="8">
    <source>
        <dbReference type="EMBL" id="RMX63381.1"/>
    </source>
</evidence>
<evidence type="ECO:0000256" key="4">
    <source>
        <dbReference type="ARBA" id="ARBA00022759"/>
    </source>
</evidence>
<dbReference type="InterPro" id="IPR043502">
    <property type="entry name" value="DNA/RNA_pol_sf"/>
</dbReference>
<dbReference type="VEuPathDB" id="FungiDB:DD237_008225"/>
<sequence length="129" mass="15020">MIPRFMLSAMRVTYFAIGCELMQHDGNGNERVVSYQSRQLKPAERNYPVDDKEPLAMRYAFVKFRLNFLESRHSSSTSIMRPYEPRLRARTSASALCAGCYFWLSTTLGYITRLDQQTLSKMLYAETRL</sequence>
<comment type="caution">
    <text evidence="8">The sequence shown here is derived from an EMBL/GenBank/DDBJ whole genome shotgun (WGS) entry which is preliminary data.</text>
</comment>
<evidence type="ECO:0000256" key="3">
    <source>
        <dbReference type="ARBA" id="ARBA00022722"/>
    </source>
</evidence>
<reference evidence="10 11" key="1">
    <citation type="submission" date="2018-06" db="EMBL/GenBank/DDBJ databases">
        <title>Comparative genomics of downy mildews reveals potential adaptations to biotrophy.</title>
        <authorList>
            <person name="Fletcher K."/>
            <person name="Klosterman S.J."/>
            <person name="Derevnina L."/>
            <person name="Martin F."/>
            <person name="Koike S."/>
            <person name="Reyes Chin-Wo S."/>
            <person name="Mou B."/>
            <person name="Michelmore R."/>
        </authorList>
    </citation>
    <scope>NUCLEOTIDE SEQUENCE [LARGE SCALE GENOMIC DNA]</scope>
    <source>
        <strain evidence="9 11">R13</strain>
        <strain evidence="8 10">R14</strain>
    </source>
</reference>
<evidence type="ECO:0000256" key="6">
    <source>
        <dbReference type="ARBA" id="ARBA00022918"/>
    </source>
</evidence>
<dbReference type="EMBL" id="QLLG01000411">
    <property type="protein sequence ID" value="RMX63381.1"/>
    <property type="molecule type" value="Genomic_DNA"/>
</dbReference>
<keyword evidence="10" id="KW-1185">Reference proteome</keyword>
<feature type="domain" description="Reverse transcriptase RNase H-like" evidence="7">
    <location>
        <begin position="15"/>
        <end position="66"/>
    </location>
</feature>
<evidence type="ECO:0000313" key="9">
    <source>
        <dbReference type="EMBL" id="RQM12262.1"/>
    </source>
</evidence>
<proteinExistence type="predicted"/>
<dbReference type="Proteomes" id="UP000286097">
    <property type="component" value="Unassembled WGS sequence"/>
</dbReference>
<dbReference type="STRING" id="542832.A0A3M6VBN7"/>
<organism evidence="8 10">
    <name type="scientific">Peronospora effusa</name>
    <dbReference type="NCBI Taxonomy" id="542832"/>
    <lineage>
        <taxon>Eukaryota</taxon>
        <taxon>Sar</taxon>
        <taxon>Stramenopiles</taxon>
        <taxon>Oomycota</taxon>
        <taxon>Peronosporomycetes</taxon>
        <taxon>Peronosporales</taxon>
        <taxon>Peronosporaceae</taxon>
        <taxon>Peronospora</taxon>
    </lineage>
</organism>
<dbReference type="Pfam" id="PF17917">
    <property type="entry name" value="RT_RNaseH"/>
    <property type="match status" value="1"/>
</dbReference>
<dbReference type="Proteomes" id="UP000282087">
    <property type="component" value="Unassembled WGS sequence"/>
</dbReference>
<evidence type="ECO:0000259" key="7">
    <source>
        <dbReference type="Pfam" id="PF17917"/>
    </source>
</evidence>
<dbReference type="AlphaFoldDB" id="A0A3M6VBN7"/>
<dbReference type="InterPro" id="IPR041373">
    <property type="entry name" value="RT_RNaseH"/>
</dbReference>
<keyword evidence="4" id="KW-0255">Endonuclease</keyword>
<evidence type="ECO:0000256" key="2">
    <source>
        <dbReference type="ARBA" id="ARBA00022695"/>
    </source>
</evidence>
<dbReference type="EMBL" id="QKXF01000345">
    <property type="protein sequence ID" value="RQM12262.1"/>
    <property type="molecule type" value="Genomic_DNA"/>
</dbReference>
<dbReference type="SUPFAM" id="SSF56672">
    <property type="entry name" value="DNA/RNA polymerases"/>
    <property type="match status" value="1"/>
</dbReference>
<protein>
    <recommendedName>
        <fullName evidence="7">Reverse transcriptase RNase H-like domain-containing protein</fullName>
    </recommendedName>
</protein>
<keyword evidence="5" id="KW-0378">Hydrolase</keyword>